<dbReference type="InterPro" id="IPR036444">
    <property type="entry name" value="PLipase_A2_dom_sf"/>
</dbReference>
<dbReference type="Pfam" id="PF08398">
    <property type="entry name" value="Phospholip_A2_4"/>
    <property type="match status" value="1"/>
</dbReference>
<feature type="compositionally biased region" description="Basic residues" evidence="1">
    <location>
        <begin position="1"/>
        <end position="19"/>
    </location>
</feature>
<name>A0ABN8MVP8_9CNID</name>
<accession>A0ABN8MVP8</accession>
<reference evidence="3 4" key="1">
    <citation type="submission" date="2022-05" db="EMBL/GenBank/DDBJ databases">
        <authorList>
            <consortium name="Genoscope - CEA"/>
            <person name="William W."/>
        </authorList>
    </citation>
    <scope>NUCLEOTIDE SEQUENCE [LARGE SCALE GENOMIC DNA]</scope>
</reference>
<comment type="caution">
    <text evidence="3">The sequence shown here is derived from an EMBL/GenBank/DDBJ whole genome shotgun (WGS) entry which is preliminary data.</text>
</comment>
<dbReference type="Proteomes" id="UP001159427">
    <property type="component" value="Unassembled WGS sequence"/>
</dbReference>
<keyword evidence="4" id="KW-1185">Reference proteome</keyword>
<protein>
    <recommendedName>
        <fullName evidence="2">Phospholipase A2-like domain-containing protein</fullName>
    </recommendedName>
</protein>
<dbReference type="InterPro" id="IPR013607">
    <property type="entry name" value="Phospholipase_A2-like"/>
</dbReference>
<organism evidence="3 4">
    <name type="scientific">Porites evermanni</name>
    <dbReference type="NCBI Taxonomy" id="104178"/>
    <lineage>
        <taxon>Eukaryota</taxon>
        <taxon>Metazoa</taxon>
        <taxon>Cnidaria</taxon>
        <taxon>Anthozoa</taxon>
        <taxon>Hexacorallia</taxon>
        <taxon>Scleractinia</taxon>
        <taxon>Fungiina</taxon>
        <taxon>Poritidae</taxon>
        <taxon>Porites</taxon>
    </lineage>
</organism>
<gene>
    <name evidence="3" type="ORF">PEVE_00039395</name>
</gene>
<proteinExistence type="predicted"/>
<evidence type="ECO:0000313" key="3">
    <source>
        <dbReference type="EMBL" id="CAH3034277.1"/>
    </source>
</evidence>
<feature type="region of interest" description="Disordered" evidence="1">
    <location>
        <begin position="1"/>
        <end position="22"/>
    </location>
</feature>
<evidence type="ECO:0000313" key="4">
    <source>
        <dbReference type="Proteomes" id="UP001159427"/>
    </source>
</evidence>
<sequence length="121" mass="14085">MAKTCKRKRSRPRTRRQRGGKFDFQKAIEKTGMEFHIPGGYNYAGPGTKLAKRLKRGDKPKNRFDRIAMHHDIAYSKAKNLQDKWKADDVMIKAIDRLPGKKTMTEKVVKKIMQAKKKLKL</sequence>
<dbReference type="EMBL" id="CALNXI010000694">
    <property type="protein sequence ID" value="CAH3034277.1"/>
    <property type="molecule type" value="Genomic_DNA"/>
</dbReference>
<dbReference type="Gene3D" id="1.20.90.10">
    <property type="entry name" value="Phospholipase A2 domain"/>
    <property type="match status" value="1"/>
</dbReference>
<evidence type="ECO:0000259" key="2">
    <source>
        <dbReference type="Pfam" id="PF08398"/>
    </source>
</evidence>
<feature type="domain" description="Phospholipase A2-like" evidence="2">
    <location>
        <begin position="35"/>
        <end position="116"/>
    </location>
</feature>
<evidence type="ECO:0000256" key="1">
    <source>
        <dbReference type="SAM" id="MobiDB-lite"/>
    </source>
</evidence>